<gene>
    <name evidence="5" type="primary">LOC106466631</name>
</gene>
<evidence type="ECO:0000313" key="5">
    <source>
        <dbReference type="RefSeq" id="XP_013782377.1"/>
    </source>
</evidence>
<dbReference type="InterPro" id="IPR050468">
    <property type="entry name" value="Cuticle_Struct_Prot"/>
</dbReference>
<dbReference type="PRINTS" id="PR00947">
    <property type="entry name" value="CUTICLE"/>
</dbReference>
<dbReference type="InterPro" id="IPR000618">
    <property type="entry name" value="Insect_cuticle"/>
</dbReference>
<reference evidence="5" key="1">
    <citation type="submission" date="2025-08" db="UniProtKB">
        <authorList>
            <consortium name="RefSeq"/>
        </authorList>
    </citation>
    <scope>IDENTIFICATION</scope>
    <source>
        <tissue evidence="5">Muscle</tissue>
    </source>
</reference>
<dbReference type="PANTHER" id="PTHR10380:SF173">
    <property type="entry name" value="CUTICULAR PROTEIN 47EF, ISOFORM C-RELATED"/>
    <property type="match status" value="1"/>
</dbReference>
<evidence type="ECO:0000313" key="4">
    <source>
        <dbReference type="Proteomes" id="UP000694941"/>
    </source>
</evidence>
<dbReference type="PROSITE" id="PS51155">
    <property type="entry name" value="CHIT_BIND_RR_2"/>
    <property type="match status" value="1"/>
</dbReference>
<dbReference type="PROSITE" id="PS00233">
    <property type="entry name" value="CHIT_BIND_RR_1"/>
    <property type="match status" value="1"/>
</dbReference>
<dbReference type="InterPro" id="IPR031311">
    <property type="entry name" value="CHIT_BIND_RR_consensus"/>
</dbReference>
<evidence type="ECO:0000256" key="2">
    <source>
        <dbReference type="PROSITE-ProRule" id="PRU00497"/>
    </source>
</evidence>
<dbReference type="PANTHER" id="PTHR10380">
    <property type="entry name" value="CUTICLE PROTEIN"/>
    <property type="match status" value="1"/>
</dbReference>
<protein>
    <submittedName>
        <fullName evidence="5">Adult-specific rigid cuticular protein 15.7-like</fullName>
    </submittedName>
</protein>
<evidence type="ECO:0000256" key="1">
    <source>
        <dbReference type="ARBA" id="ARBA00022460"/>
    </source>
</evidence>
<accession>A0ABM1BHY9</accession>
<evidence type="ECO:0000256" key="3">
    <source>
        <dbReference type="SAM" id="SignalP"/>
    </source>
</evidence>
<dbReference type="Proteomes" id="UP000694941">
    <property type="component" value="Unplaced"/>
</dbReference>
<name>A0ABM1BHY9_LIMPO</name>
<feature type="chain" id="PRO_5045588533" evidence="3">
    <location>
        <begin position="18"/>
        <end position="170"/>
    </location>
</feature>
<dbReference type="Pfam" id="PF00379">
    <property type="entry name" value="Chitin_bind_4"/>
    <property type="match status" value="1"/>
</dbReference>
<organism evidence="4 5">
    <name type="scientific">Limulus polyphemus</name>
    <name type="common">Atlantic horseshoe crab</name>
    <dbReference type="NCBI Taxonomy" id="6850"/>
    <lineage>
        <taxon>Eukaryota</taxon>
        <taxon>Metazoa</taxon>
        <taxon>Ecdysozoa</taxon>
        <taxon>Arthropoda</taxon>
        <taxon>Chelicerata</taxon>
        <taxon>Merostomata</taxon>
        <taxon>Xiphosura</taxon>
        <taxon>Limulidae</taxon>
        <taxon>Limulus</taxon>
    </lineage>
</organism>
<feature type="signal peptide" evidence="3">
    <location>
        <begin position="1"/>
        <end position="17"/>
    </location>
</feature>
<sequence length="170" mass="17033">MIAKIAVLCALVAVAHGGLYHGLAGGSSVSSRRQDDFGNYAFNYDIVNSLGATNGRWEAGDGYGNKRGAYSLTDIDGRARRVEYVADGAGFRAVVKTNEPGTAASAPAAAVVASSQPGVVAHGPAVVKAHVAAAPVYAAGAYGVPAYAAGAYGVPAYAGGVYGAGLLKYH</sequence>
<proteinExistence type="predicted"/>
<keyword evidence="3" id="KW-0732">Signal</keyword>
<keyword evidence="1 2" id="KW-0193">Cuticle</keyword>
<keyword evidence="4" id="KW-1185">Reference proteome</keyword>
<dbReference type="GeneID" id="106466631"/>
<dbReference type="RefSeq" id="XP_013782377.1">
    <property type="nucleotide sequence ID" value="XM_013926923.2"/>
</dbReference>